<feature type="region of interest" description="Disordered" evidence="1">
    <location>
        <begin position="1"/>
        <end position="30"/>
    </location>
</feature>
<dbReference type="EMBL" id="JANPWB010000010">
    <property type="protein sequence ID" value="KAJ1135821.1"/>
    <property type="molecule type" value="Genomic_DNA"/>
</dbReference>
<reference evidence="2" key="1">
    <citation type="journal article" date="2022" name="bioRxiv">
        <title>Sequencing and chromosome-scale assembly of the giantPleurodeles waltlgenome.</title>
        <authorList>
            <person name="Brown T."/>
            <person name="Elewa A."/>
            <person name="Iarovenko S."/>
            <person name="Subramanian E."/>
            <person name="Araus A.J."/>
            <person name="Petzold A."/>
            <person name="Susuki M."/>
            <person name="Suzuki K.-i.T."/>
            <person name="Hayashi T."/>
            <person name="Toyoda A."/>
            <person name="Oliveira C."/>
            <person name="Osipova E."/>
            <person name="Leigh N.D."/>
            <person name="Simon A."/>
            <person name="Yun M.H."/>
        </authorList>
    </citation>
    <scope>NUCLEOTIDE SEQUENCE</scope>
    <source>
        <strain evidence="2">20211129_DDA</strain>
        <tissue evidence="2">Liver</tissue>
    </source>
</reference>
<dbReference type="Proteomes" id="UP001066276">
    <property type="component" value="Chromosome 6"/>
</dbReference>
<protein>
    <submittedName>
        <fullName evidence="2">Uncharacterized protein</fullName>
    </submittedName>
</protein>
<accession>A0AAV7Q8S8</accession>
<name>A0AAV7Q8S8_PLEWA</name>
<comment type="caution">
    <text evidence="2">The sequence shown here is derived from an EMBL/GenBank/DDBJ whole genome shotgun (WGS) entry which is preliminary data.</text>
</comment>
<evidence type="ECO:0000313" key="3">
    <source>
        <dbReference type="Proteomes" id="UP001066276"/>
    </source>
</evidence>
<sequence length="122" mass="13391">MTAGPVAPDGADRRHSKQASPRRRLMKVSPAGTARALRGLLPASSRERDWEETETGALTHLVLPTSVLGDKLVMGRDDRAALQFLGLLQSWRWADAVAAAASKRRRTALLARGPLVSRSRWR</sequence>
<gene>
    <name evidence="2" type="ORF">NDU88_002251</name>
</gene>
<keyword evidence="3" id="KW-1185">Reference proteome</keyword>
<evidence type="ECO:0000313" key="2">
    <source>
        <dbReference type="EMBL" id="KAJ1135821.1"/>
    </source>
</evidence>
<proteinExistence type="predicted"/>
<evidence type="ECO:0000256" key="1">
    <source>
        <dbReference type="SAM" id="MobiDB-lite"/>
    </source>
</evidence>
<dbReference type="AlphaFoldDB" id="A0AAV7Q8S8"/>
<feature type="compositionally biased region" description="Basic residues" evidence="1">
    <location>
        <begin position="14"/>
        <end position="26"/>
    </location>
</feature>
<organism evidence="2 3">
    <name type="scientific">Pleurodeles waltl</name>
    <name type="common">Iberian ribbed newt</name>
    <dbReference type="NCBI Taxonomy" id="8319"/>
    <lineage>
        <taxon>Eukaryota</taxon>
        <taxon>Metazoa</taxon>
        <taxon>Chordata</taxon>
        <taxon>Craniata</taxon>
        <taxon>Vertebrata</taxon>
        <taxon>Euteleostomi</taxon>
        <taxon>Amphibia</taxon>
        <taxon>Batrachia</taxon>
        <taxon>Caudata</taxon>
        <taxon>Salamandroidea</taxon>
        <taxon>Salamandridae</taxon>
        <taxon>Pleurodelinae</taxon>
        <taxon>Pleurodeles</taxon>
    </lineage>
</organism>